<proteinExistence type="predicted"/>
<feature type="DNA-binding region" description="Homeobox" evidence="5">
    <location>
        <begin position="174"/>
        <end position="233"/>
    </location>
</feature>
<keyword evidence="4 5" id="KW-0539">Nucleus</keyword>
<dbReference type="GO" id="GO:0005634">
    <property type="term" value="C:nucleus"/>
    <property type="evidence" value="ECO:0007669"/>
    <property type="project" value="UniProtKB-SubCell"/>
</dbReference>
<evidence type="ECO:0000256" key="2">
    <source>
        <dbReference type="ARBA" id="ARBA00023125"/>
    </source>
</evidence>
<evidence type="ECO:0000313" key="9">
    <source>
        <dbReference type="EMBL" id="VDM95322.1"/>
    </source>
</evidence>
<keyword evidence="2 5" id="KW-0238">DNA-binding</keyword>
<dbReference type="WBParaSite" id="TCLT_0000037701-mRNA-1">
    <property type="protein sequence ID" value="TCLT_0000037701-mRNA-1"/>
    <property type="gene ID" value="TCLT_0000037701"/>
</dbReference>
<reference evidence="11" key="1">
    <citation type="submission" date="2017-02" db="UniProtKB">
        <authorList>
            <consortium name="WormBaseParasite"/>
        </authorList>
    </citation>
    <scope>IDENTIFICATION</scope>
</reference>
<keyword evidence="10" id="KW-1185">Reference proteome</keyword>
<name>A0A0N5CK02_THECL</name>
<dbReference type="STRING" id="103827.A0A0N5CK02"/>
<feature type="compositionally biased region" description="Polar residues" evidence="7">
    <location>
        <begin position="266"/>
        <end position="278"/>
    </location>
</feature>
<dbReference type="Gene3D" id="1.10.10.60">
    <property type="entry name" value="Homeodomain-like"/>
    <property type="match status" value="1"/>
</dbReference>
<evidence type="ECO:0000313" key="10">
    <source>
        <dbReference type="Proteomes" id="UP000276776"/>
    </source>
</evidence>
<organism evidence="11">
    <name type="scientific">Thelazia callipaeda</name>
    <name type="common">Oriental eyeworm</name>
    <name type="synonym">Parasitic nematode</name>
    <dbReference type="NCBI Taxonomy" id="103827"/>
    <lineage>
        <taxon>Eukaryota</taxon>
        <taxon>Metazoa</taxon>
        <taxon>Ecdysozoa</taxon>
        <taxon>Nematoda</taxon>
        <taxon>Chromadorea</taxon>
        <taxon>Rhabditida</taxon>
        <taxon>Spirurina</taxon>
        <taxon>Spiruromorpha</taxon>
        <taxon>Thelazioidea</taxon>
        <taxon>Thelaziidae</taxon>
        <taxon>Thelazia</taxon>
    </lineage>
</organism>
<dbReference type="InterPro" id="IPR050649">
    <property type="entry name" value="Paired_Homeobox_TFs"/>
</dbReference>
<dbReference type="InterPro" id="IPR009057">
    <property type="entry name" value="Homeodomain-like_sf"/>
</dbReference>
<keyword evidence="3 5" id="KW-0371">Homeobox</keyword>
<dbReference type="AlphaFoldDB" id="A0A0N5CK02"/>
<dbReference type="PROSITE" id="PS00027">
    <property type="entry name" value="HOMEOBOX_1"/>
    <property type="match status" value="1"/>
</dbReference>
<evidence type="ECO:0000313" key="11">
    <source>
        <dbReference type="WBParaSite" id="TCLT_0000037701-mRNA-1"/>
    </source>
</evidence>
<dbReference type="FunFam" id="1.10.10.60:FF:000182">
    <property type="entry name" value="Paired like homeobox 2B"/>
    <property type="match status" value="1"/>
</dbReference>
<dbReference type="CDD" id="cd00086">
    <property type="entry name" value="homeodomain"/>
    <property type="match status" value="1"/>
</dbReference>
<feature type="region of interest" description="Disordered" evidence="7">
    <location>
        <begin position="233"/>
        <end position="285"/>
    </location>
</feature>
<feature type="domain" description="Homeobox" evidence="8">
    <location>
        <begin position="172"/>
        <end position="232"/>
    </location>
</feature>
<evidence type="ECO:0000256" key="6">
    <source>
        <dbReference type="RuleBase" id="RU000682"/>
    </source>
</evidence>
<dbReference type="Pfam" id="PF00046">
    <property type="entry name" value="Homeodomain"/>
    <property type="match status" value="1"/>
</dbReference>
<dbReference type="SUPFAM" id="SSF46689">
    <property type="entry name" value="Homeodomain-like"/>
    <property type="match status" value="1"/>
</dbReference>
<comment type="subcellular location">
    <subcellularLocation>
        <location evidence="1 5 6">Nucleus</location>
    </subcellularLocation>
</comment>
<reference evidence="9 10" key="2">
    <citation type="submission" date="2018-11" db="EMBL/GenBank/DDBJ databases">
        <authorList>
            <consortium name="Pathogen Informatics"/>
        </authorList>
    </citation>
    <scope>NUCLEOTIDE SEQUENCE [LARGE SCALE GENOMIC DNA]</scope>
</reference>
<dbReference type="InterPro" id="IPR001356">
    <property type="entry name" value="HD"/>
</dbReference>
<dbReference type="Proteomes" id="UP000276776">
    <property type="component" value="Unassembled WGS sequence"/>
</dbReference>
<dbReference type="EMBL" id="UYYF01000025">
    <property type="protein sequence ID" value="VDM95322.1"/>
    <property type="molecule type" value="Genomic_DNA"/>
</dbReference>
<evidence type="ECO:0000256" key="4">
    <source>
        <dbReference type="ARBA" id="ARBA00023242"/>
    </source>
</evidence>
<dbReference type="PROSITE" id="PS50071">
    <property type="entry name" value="HOMEOBOX_2"/>
    <property type="match status" value="1"/>
</dbReference>
<dbReference type="InterPro" id="IPR017970">
    <property type="entry name" value="Homeobox_CS"/>
</dbReference>
<dbReference type="SMART" id="SM00389">
    <property type="entry name" value="HOX"/>
    <property type="match status" value="1"/>
</dbReference>
<feature type="compositionally biased region" description="Polar residues" evidence="7">
    <location>
        <begin position="244"/>
        <end position="254"/>
    </location>
</feature>
<gene>
    <name evidence="9" type="ORF">TCLT_LOCUS378</name>
</gene>
<dbReference type="PANTHER" id="PTHR24329:SF543">
    <property type="entry name" value="FI01017P-RELATED"/>
    <property type="match status" value="1"/>
</dbReference>
<evidence type="ECO:0000256" key="3">
    <source>
        <dbReference type="ARBA" id="ARBA00023155"/>
    </source>
</evidence>
<dbReference type="PANTHER" id="PTHR24329">
    <property type="entry name" value="HOMEOBOX PROTEIN ARISTALESS"/>
    <property type="match status" value="1"/>
</dbReference>
<sequence>MNMMDYGGYFAAAASATTATTTGSERNAFDPFNLNSNFNFTTSTSTNGSSMSTTYANTNHHQQQQGLYEQYANSYSQLAGNSRHHLTVAHPQTVLPTSVQNNSAATAMQSYCTSDSLQAFLQTGLHYKLYQNQTSLLSADAMRADPTGLIAGIQGSSLVGAICGRNNPTGRRKQRRIRTTFTSAQLKELERAFFETHYPDIYTREDLAMRIDLTEARVQVWFQNRRAKFRKQEKLRRAKEEVSTQKASTVSGSLGQKRENEDEDGQNSGHEVSSSNNILLDGILQ</sequence>
<protein>
    <submittedName>
        <fullName evidence="11">Homeobox domain-containing protein</fullName>
    </submittedName>
</protein>
<dbReference type="GO" id="GO:0000981">
    <property type="term" value="F:DNA-binding transcription factor activity, RNA polymerase II-specific"/>
    <property type="evidence" value="ECO:0007669"/>
    <property type="project" value="InterPro"/>
</dbReference>
<evidence type="ECO:0000256" key="1">
    <source>
        <dbReference type="ARBA" id="ARBA00004123"/>
    </source>
</evidence>
<evidence type="ECO:0000256" key="7">
    <source>
        <dbReference type="SAM" id="MobiDB-lite"/>
    </source>
</evidence>
<evidence type="ECO:0000256" key="5">
    <source>
        <dbReference type="PROSITE-ProRule" id="PRU00108"/>
    </source>
</evidence>
<accession>A0A0N5CK02</accession>
<dbReference type="OrthoDB" id="6159439at2759"/>
<dbReference type="GO" id="GO:0000977">
    <property type="term" value="F:RNA polymerase II transcription regulatory region sequence-specific DNA binding"/>
    <property type="evidence" value="ECO:0007669"/>
    <property type="project" value="TreeGrafter"/>
</dbReference>
<evidence type="ECO:0000259" key="8">
    <source>
        <dbReference type="PROSITE" id="PS50071"/>
    </source>
</evidence>
<dbReference type="OMA" id="MDYGGYF"/>